<evidence type="ECO:0000256" key="1">
    <source>
        <dbReference type="ARBA" id="ARBA00004141"/>
    </source>
</evidence>
<evidence type="ECO:0000313" key="9">
    <source>
        <dbReference type="EMBL" id="CAE4623441.1"/>
    </source>
</evidence>
<dbReference type="GO" id="GO:0016020">
    <property type="term" value="C:membrane"/>
    <property type="evidence" value="ECO:0007669"/>
    <property type="project" value="UniProtKB-SubCell"/>
</dbReference>
<dbReference type="Pfam" id="PF03092">
    <property type="entry name" value="BT1"/>
    <property type="match status" value="2"/>
</dbReference>
<feature type="transmembrane region" description="Helical" evidence="8">
    <location>
        <begin position="280"/>
        <end position="303"/>
    </location>
</feature>
<comment type="similarity">
    <text evidence="2">Belongs to the major facilitator superfamily. Folate-biopterin transporter (TC 2.A.71) family.</text>
</comment>
<reference evidence="9" key="1">
    <citation type="submission" date="2021-01" db="EMBL/GenBank/DDBJ databases">
        <authorList>
            <person name="Corre E."/>
            <person name="Pelletier E."/>
            <person name="Niang G."/>
            <person name="Scheremetjew M."/>
            <person name="Finn R."/>
            <person name="Kale V."/>
            <person name="Holt S."/>
            <person name="Cochrane G."/>
            <person name="Meng A."/>
            <person name="Brown T."/>
            <person name="Cohen L."/>
        </authorList>
    </citation>
    <scope>NUCLEOTIDE SEQUENCE</scope>
    <source>
        <strain evidence="9">GSO104</strain>
    </source>
</reference>
<feature type="transmembrane region" description="Helical" evidence="8">
    <location>
        <begin position="206"/>
        <end position="232"/>
    </location>
</feature>
<feature type="transmembrane region" description="Helical" evidence="8">
    <location>
        <begin position="550"/>
        <end position="572"/>
    </location>
</feature>
<evidence type="ECO:0000256" key="5">
    <source>
        <dbReference type="ARBA" id="ARBA00022989"/>
    </source>
</evidence>
<evidence type="ECO:0000256" key="2">
    <source>
        <dbReference type="ARBA" id="ARBA00007015"/>
    </source>
</evidence>
<feature type="transmembrane region" description="Helical" evidence="8">
    <location>
        <begin position="355"/>
        <end position="373"/>
    </location>
</feature>
<evidence type="ECO:0000256" key="7">
    <source>
        <dbReference type="SAM" id="MobiDB-lite"/>
    </source>
</evidence>
<name>A0A7S4RS76_9STRA</name>
<feature type="compositionally biased region" description="Polar residues" evidence="7">
    <location>
        <begin position="36"/>
        <end position="46"/>
    </location>
</feature>
<dbReference type="InterPro" id="IPR039309">
    <property type="entry name" value="BT1"/>
</dbReference>
<dbReference type="InterPro" id="IPR036259">
    <property type="entry name" value="MFS_trans_sf"/>
</dbReference>
<keyword evidence="3" id="KW-0813">Transport</keyword>
<comment type="subcellular location">
    <subcellularLocation>
        <location evidence="1">Membrane</location>
        <topology evidence="1">Multi-pass membrane protein</topology>
    </subcellularLocation>
</comment>
<dbReference type="SUPFAM" id="SSF103473">
    <property type="entry name" value="MFS general substrate transporter"/>
    <property type="match status" value="1"/>
</dbReference>
<feature type="transmembrane region" description="Helical" evidence="8">
    <location>
        <begin position="379"/>
        <end position="398"/>
    </location>
</feature>
<evidence type="ECO:0000256" key="4">
    <source>
        <dbReference type="ARBA" id="ARBA00022692"/>
    </source>
</evidence>
<feature type="transmembrane region" description="Helical" evidence="8">
    <location>
        <begin position="445"/>
        <end position="467"/>
    </location>
</feature>
<evidence type="ECO:0000256" key="3">
    <source>
        <dbReference type="ARBA" id="ARBA00022448"/>
    </source>
</evidence>
<feature type="transmembrane region" description="Helical" evidence="8">
    <location>
        <begin position="479"/>
        <end position="498"/>
    </location>
</feature>
<dbReference type="PANTHER" id="PTHR31585:SF51">
    <property type="entry name" value="TRANSPORTER, PUTATIVE-RELATED"/>
    <property type="match status" value="1"/>
</dbReference>
<feature type="transmembrane region" description="Helical" evidence="8">
    <location>
        <begin position="252"/>
        <end position="274"/>
    </location>
</feature>
<feature type="compositionally biased region" description="Low complexity" evidence="7">
    <location>
        <begin position="9"/>
        <end position="35"/>
    </location>
</feature>
<keyword evidence="4 8" id="KW-0812">Transmembrane</keyword>
<organism evidence="9">
    <name type="scientific">Ditylum brightwellii</name>
    <dbReference type="NCBI Taxonomy" id="49249"/>
    <lineage>
        <taxon>Eukaryota</taxon>
        <taxon>Sar</taxon>
        <taxon>Stramenopiles</taxon>
        <taxon>Ochrophyta</taxon>
        <taxon>Bacillariophyta</taxon>
        <taxon>Mediophyceae</taxon>
        <taxon>Lithodesmiophycidae</taxon>
        <taxon>Lithodesmiales</taxon>
        <taxon>Lithodesmiaceae</taxon>
        <taxon>Ditylum</taxon>
    </lineage>
</organism>
<dbReference type="AlphaFoldDB" id="A0A7S4RS76"/>
<feature type="transmembrane region" description="Helical" evidence="8">
    <location>
        <begin position="166"/>
        <end position="186"/>
    </location>
</feature>
<feature type="transmembrane region" description="Helical" evidence="8">
    <location>
        <begin position="135"/>
        <end position="154"/>
    </location>
</feature>
<feature type="region of interest" description="Disordered" evidence="7">
    <location>
        <begin position="1"/>
        <end position="71"/>
    </location>
</feature>
<protein>
    <recommendedName>
        <fullName evidence="10">Folate/biopterin transporter</fullName>
    </recommendedName>
</protein>
<feature type="compositionally biased region" description="Low complexity" evidence="7">
    <location>
        <begin position="58"/>
        <end position="69"/>
    </location>
</feature>
<evidence type="ECO:0000256" key="8">
    <source>
        <dbReference type="SAM" id="Phobius"/>
    </source>
</evidence>
<keyword evidence="6 8" id="KW-0472">Membrane</keyword>
<keyword evidence="5 8" id="KW-1133">Transmembrane helix</keyword>
<accession>A0A7S4RS76</accession>
<sequence>MDATHADTETTTTTEHSTLIGSSNSTSSSSSSSVSLTQNPQINKSLPFSFPEEKEVDNNNPNNTTTPAPSCLPQCARSPSLQNYFHRLSSVYTLRYLLFLGLVKTIICGVYAGLIGACFLPVFRSLSIDAATEQLLVLVCTLPYSASPILGLCSDLIPLGGYRKRYWMVLSIAVGACGCFGLSLVVDSPPFTTSNTSSDGNDAHRAAATSLTTTMVVGCLVAMNLELSVLNLLNEGKYSEIMRDNPRTAPDIITFTQGSAALGSLAATCFVGPLSDSGHLSALFRIALCLSLTPLLPVCLGWLPEKKRKMGEDEPGLRSVSRCGRSTSCVPAGCGDNAILFDHEQCVQQKETVRIAFFVGIVGPLLSLLSAYVPDRLASLSVVASVLAMTLAASYLFLPSRDMANVLAYTIVTRASTPSLRSALQYFYTAGETCLPEDAGPHFTYTYYITFNGLIRECFVILAIFIYQYRMTSWSYRSVLSITLLLASFGNFVDVILVKRWNVTILGIPDNVFFLIGSSALESVTSMLHLLPFSSLLGKVCPPGAETATFAFVSGVGTFASTFGSLTGSAIMDWVGLKTMPDKNGGGCDFGSLPALLVVLSIILPLAVGIPAIFGFIPNILQTESFDLGPFPSNSTTCRHEIIRDQGETGDDTNDNENDFAAVLVDDISRCHDDAIGGGSVDSNKNNNSIPLCNNNRSNEFC</sequence>
<evidence type="ECO:0000256" key="6">
    <source>
        <dbReference type="ARBA" id="ARBA00023136"/>
    </source>
</evidence>
<dbReference type="EMBL" id="HBNS01029794">
    <property type="protein sequence ID" value="CAE4623441.1"/>
    <property type="molecule type" value="Transcribed_RNA"/>
</dbReference>
<feature type="transmembrane region" description="Helical" evidence="8">
    <location>
        <begin position="96"/>
        <end position="123"/>
    </location>
</feature>
<gene>
    <name evidence="9" type="ORF">DBRI00130_LOCUS23427</name>
</gene>
<feature type="transmembrane region" description="Helical" evidence="8">
    <location>
        <begin position="510"/>
        <end position="530"/>
    </location>
</feature>
<dbReference type="PANTHER" id="PTHR31585">
    <property type="entry name" value="FOLATE-BIOPTERIN TRANSPORTER 1, CHLOROPLASTIC"/>
    <property type="match status" value="1"/>
</dbReference>
<evidence type="ECO:0008006" key="10">
    <source>
        <dbReference type="Google" id="ProtNLM"/>
    </source>
</evidence>
<proteinExistence type="inferred from homology"/>
<feature type="transmembrane region" description="Helical" evidence="8">
    <location>
        <begin position="593"/>
        <end position="617"/>
    </location>
</feature>